<evidence type="ECO:0000313" key="4">
    <source>
        <dbReference type="RefSeq" id="XP_035674079.1"/>
    </source>
</evidence>
<dbReference type="GeneID" id="118414266"/>
<dbReference type="InterPro" id="IPR004142">
    <property type="entry name" value="NDRG"/>
</dbReference>
<dbReference type="OMA" id="STTAYIM"/>
<dbReference type="PANTHER" id="PTHR11034">
    <property type="entry name" value="N-MYC DOWNSTREAM REGULATED"/>
    <property type="match status" value="1"/>
</dbReference>
<dbReference type="AlphaFoldDB" id="A0A9J7L0V9"/>
<dbReference type="GO" id="GO:0005737">
    <property type="term" value="C:cytoplasm"/>
    <property type="evidence" value="ECO:0000318"/>
    <property type="project" value="GO_Central"/>
</dbReference>
<protein>
    <submittedName>
        <fullName evidence="4">Uncharacterized protein ZK1073.1-like isoform X2</fullName>
    </submittedName>
</protein>
<comment type="similarity">
    <text evidence="1">Belongs to the NDRG family.</text>
</comment>
<organism evidence="3 4">
    <name type="scientific">Branchiostoma floridae</name>
    <name type="common">Florida lancelet</name>
    <name type="synonym">Amphioxus</name>
    <dbReference type="NCBI Taxonomy" id="7739"/>
    <lineage>
        <taxon>Eukaryota</taxon>
        <taxon>Metazoa</taxon>
        <taxon>Chordata</taxon>
        <taxon>Cephalochordata</taxon>
        <taxon>Leptocardii</taxon>
        <taxon>Amphioxiformes</taxon>
        <taxon>Branchiostomatidae</taxon>
        <taxon>Branchiostoma</taxon>
    </lineage>
</organism>
<gene>
    <name evidence="4" type="primary">LOC118414266</name>
</gene>
<keyword evidence="3" id="KW-1185">Reference proteome</keyword>
<dbReference type="GO" id="GO:0007165">
    <property type="term" value="P:signal transduction"/>
    <property type="evidence" value="ECO:0000318"/>
    <property type="project" value="GO_Central"/>
</dbReference>
<proteinExistence type="inferred from homology"/>
<dbReference type="Gene3D" id="3.40.50.1820">
    <property type="entry name" value="alpha/beta hydrolase"/>
    <property type="match status" value="1"/>
</dbReference>
<dbReference type="RefSeq" id="XP_035674079.1">
    <property type="nucleotide sequence ID" value="XM_035818186.1"/>
</dbReference>
<evidence type="ECO:0000256" key="2">
    <source>
        <dbReference type="SAM" id="MobiDB-lite"/>
    </source>
</evidence>
<accession>A0A9J7L0V9</accession>
<evidence type="ECO:0000313" key="3">
    <source>
        <dbReference type="Proteomes" id="UP000001554"/>
    </source>
</evidence>
<reference evidence="3" key="1">
    <citation type="journal article" date="2020" name="Nat. Ecol. Evol.">
        <title>Deeply conserved synteny resolves early events in vertebrate evolution.</title>
        <authorList>
            <person name="Simakov O."/>
            <person name="Marletaz F."/>
            <person name="Yue J.X."/>
            <person name="O'Connell B."/>
            <person name="Jenkins J."/>
            <person name="Brandt A."/>
            <person name="Calef R."/>
            <person name="Tung C.H."/>
            <person name="Huang T.K."/>
            <person name="Schmutz J."/>
            <person name="Satoh N."/>
            <person name="Yu J.K."/>
            <person name="Putnam N.H."/>
            <person name="Green R.E."/>
            <person name="Rokhsar D.S."/>
        </authorList>
    </citation>
    <scope>NUCLEOTIDE SEQUENCE [LARGE SCALE GENOMIC DNA]</scope>
    <source>
        <strain evidence="3">S238N-H82</strain>
    </source>
</reference>
<name>A0A9J7L0V9_BRAFL</name>
<dbReference type="Proteomes" id="UP000001554">
    <property type="component" value="Chromosome 4"/>
</dbReference>
<dbReference type="Pfam" id="PF03096">
    <property type="entry name" value="Ndr"/>
    <property type="match status" value="2"/>
</dbReference>
<sequence length="363" mass="40037">MEETKEVVKTDKFGDVTVYVSGDRKLRVFLTVHDIGQNHKSFHQFLLHEDMKAILSKFCIVQITVPGQEEGAETLPNDTASGFGSPALQRAFKASPSLRRAVSFKKSRPPSVTSDQPAPAPAPAPAPEKSDEQSYKFPTMQEMGTEVIPQVLAALGCKSKDVVGLGVGAGANILCRYAMVSAYDVLGLCLLECSAESAGFLEWGQEKIASLQLNMKGMNPTSESYLIWHHYGNDLAKAKKDKLSEVRGYSDHLYSKFNHQNLARFVNRYMSRTNFMDKLKTMKCRVLMVTGSRSAHVKDVEKTYTAMDRQNSEILKLDGGDVMDDNPEKLAESMLFFLQGLGLVSSVRSKKMSRGTSLSGTDA</sequence>
<evidence type="ECO:0000256" key="1">
    <source>
        <dbReference type="ARBA" id="ARBA00005598"/>
    </source>
</evidence>
<reference evidence="4" key="2">
    <citation type="submission" date="2025-08" db="UniProtKB">
        <authorList>
            <consortium name="RefSeq"/>
        </authorList>
    </citation>
    <scope>IDENTIFICATION</scope>
    <source>
        <strain evidence="4">S238N-H82</strain>
        <tissue evidence="4">Testes</tissue>
    </source>
</reference>
<feature type="region of interest" description="Disordered" evidence="2">
    <location>
        <begin position="104"/>
        <end position="133"/>
    </location>
</feature>
<dbReference type="SUPFAM" id="SSF53474">
    <property type="entry name" value="alpha/beta-Hydrolases"/>
    <property type="match status" value="1"/>
</dbReference>
<dbReference type="InterPro" id="IPR029058">
    <property type="entry name" value="AB_hydrolase_fold"/>
</dbReference>